<dbReference type="InterPro" id="IPR029050">
    <property type="entry name" value="Immunoprotect_excell_Ig-like"/>
</dbReference>
<feature type="chain" id="PRO_5032957372" evidence="2">
    <location>
        <begin position="21"/>
        <end position="160"/>
    </location>
</feature>
<evidence type="ECO:0000313" key="3">
    <source>
        <dbReference type="EMBL" id="HGT49330.1"/>
    </source>
</evidence>
<name>A0A832G8P3_9BACT</name>
<reference evidence="3" key="1">
    <citation type="journal article" date="2020" name="mSystems">
        <title>Genome- and Community-Level Interaction Insights into Carbon Utilization and Element Cycling Functions of Hydrothermarchaeota in Hydrothermal Sediment.</title>
        <authorList>
            <person name="Zhou Z."/>
            <person name="Liu Y."/>
            <person name="Xu W."/>
            <person name="Pan J."/>
            <person name="Luo Z.H."/>
            <person name="Li M."/>
        </authorList>
    </citation>
    <scope>NUCLEOTIDE SEQUENCE [LARGE SCALE GENOMIC DNA]</scope>
    <source>
        <strain evidence="3">SpSt-500</strain>
    </source>
</reference>
<proteinExistence type="predicted"/>
<feature type="signal peptide" evidence="2">
    <location>
        <begin position="1"/>
        <end position="20"/>
    </location>
</feature>
<keyword evidence="1 2" id="KW-0732">Signal</keyword>
<comment type="caution">
    <text evidence="3">The sequence shown here is derived from an EMBL/GenBank/DDBJ whole genome shotgun (WGS) entry which is preliminary data.</text>
</comment>
<evidence type="ECO:0000256" key="1">
    <source>
        <dbReference type="ARBA" id="ARBA00022729"/>
    </source>
</evidence>
<protein>
    <submittedName>
        <fullName evidence="3">DUF4352 domain-containing protein</fullName>
    </submittedName>
</protein>
<dbReference type="Gene3D" id="2.60.40.1240">
    <property type="match status" value="1"/>
</dbReference>
<evidence type="ECO:0000256" key="2">
    <source>
        <dbReference type="SAM" id="SignalP"/>
    </source>
</evidence>
<accession>A0A832G8P3</accession>
<gene>
    <name evidence="3" type="ORF">ENS56_14925</name>
</gene>
<dbReference type="AlphaFoldDB" id="A0A832G8P3"/>
<sequence>MKNIILIFALLIAFSFQTIAQNKSDVIAELKNNEVVIKLHKLIEFGGAKEGNKFLVAEITIENISDKSINMGAEYTMSIELKDSKGNEYRSGLKGAGIVSSYLAANPNVKQDQKAYNLCFSDNFPAKTKARSYLCGYEVPKDAQIVTFGVKKKNLWSEIK</sequence>
<organism evidence="3">
    <name type="scientific">Ignavibacterium album</name>
    <dbReference type="NCBI Taxonomy" id="591197"/>
    <lineage>
        <taxon>Bacteria</taxon>
        <taxon>Pseudomonadati</taxon>
        <taxon>Ignavibacteriota</taxon>
        <taxon>Ignavibacteria</taxon>
        <taxon>Ignavibacteriales</taxon>
        <taxon>Ignavibacteriaceae</taxon>
        <taxon>Ignavibacterium</taxon>
    </lineage>
</organism>
<dbReference type="EMBL" id="DSVI01000027">
    <property type="protein sequence ID" value="HGT49330.1"/>
    <property type="molecule type" value="Genomic_DNA"/>
</dbReference>